<keyword evidence="3 6" id="KW-0812">Transmembrane</keyword>
<evidence type="ECO:0000313" key="7">
    <source>
        <dbReference type="EMBL" id="KAG2460061.1"/>
    </source>
</evidence>
<evidence type="ECO:0000256" key="2">
    <source>
        <dbReference type="ARBA" id="ARBA00006840"/>
    </source>
</evidence>
<evidence type="ECO:0000256" key="6">
    <source>
        <dbReference type="SAM" id="Phobius"/>
    </source>
</evidence>
<evidence type="ECO:0000256" key="1">
    <source>
        <dbReference type="ARBA" id="ARBA00004141"/>
    </source>
</evidence>
<dbReference type="PROSITE" id="PS00421">
    <property type="entry name" value="TM4_1"/>
    <property type="match status" value="1"/>
</dbReference>
<name>A0A8X8BLM3_POLSE</name>
<dbReference type="InterPro" id="IPR018503">
    <property type="entry name" value="Tetraspanin_CS"/>
</dbReference>
<dbReference type="SUPFAM" id="SSF48652">
    <property type="entry name" value="Tetraspanin"/>
    <property type="match status" value="1"/>
</dbReference>
<dbReference type="AlphaFoldDB" id="A0A8X8BLM3"/>
<reference evidence="7 8" key="1">
    <citation type="journal article" date="2021" name="Cell">
        <title>Tracing the genetic footprints of vertebrate landing in non-teleost ray-finned fishes.</title>
        <authorList>
            <person name="Bi X."/>
            <person name="Wang K."/>
            <person name="Yang L."/>
            <person name="Pan H."/>
            <person name="Jiang H."/>
            <person name="Wei Q."/>
            <person name="Fang M."/>
            <person name="Yu H."/>
            <person name="Zhu C."/>
            <person name="Cai Y."/>
            <person name="He Y."/>
            <person name="Gan X."/>
            <person name="Zeng H."/>
            <person name="Yu D."/>
            <person name="Zhu Y."/>
            <person name="Jiang H."/>
            <person name="Qiu Q."/>
            <person name="Yang H."/>
            <person name="Zhang Y.E."/>
            <person name="Wang W."/>
            <person name="Zhu M."/>
            <person name="He S."/>
            <person name="Zhang G."/>
        </authorList>
    </citation>
    <scope>NUCLEOTIDE SEQUENCE [LARGE SCALE GENOMIC DNA]</scope>
    <source>
        <strain evidence="7">Bchr_013</strain>
    </source>
</reference>
<dbReference type="PANTHER" id="PTHR19282:SF380">
    <property type="entry name" value="TETRASPANIN-8"/>
    <property type="match status" value="1"/>
</dbReference>
<protein>
    <submittedName>
        <fullName evidence="7">TSN8 protein</fullName>
    </submittedName>
</protein>
<comment type="subcellular location">
    <subcellularLocation>
        <location evidence="1">Membrane</location>
        <topology evidence="1">Multi-pass membrane protein</topology>
    </subcellularLocation>
</comment>
<gene>
    <name evidence="7" type="primary">Tspan8</name>
    <name evidence="7" type="ORF">GTO96_0021789</name>
</gene>
<keyword evidence="5 6" id="KW-0472">Membrane</keyword>
<evidence type="ECO:0000256" key="3">
    <source>
        <dbReference type="ARBA" id="ARBA00022692"/>
    </source>
</evidence>
<evidence type="ECO:0000256" key="4">
    <source>
        <dbReference type="ARBA" id="ARBA00022989"/>
    </source>
</evidence>
<comment type="similarity">
    <text evidence="2">Belongs to the tetraspanin (TM4SF) family.</text>
</comment>
<organism evidence="7 8">
    <name type="scientific">Polypterus senegalus</name>
    <name type="common">Senegal bichir</name>
    <dbReference type="NCBI Taxonomy" id="55291"/>
    <lineage>
        <taxon>Eukaryota</taxon>
        <taxon>Metazoa</taxon>
        <taxon>Chordata</taxon>
        <taxon>Craniata</taxon>
        <taxon>Vertebrata</taxon>
        <taxon>Euteleostomi</taxon>
        <taxon>Actinopterygii</taxon>
        <taxon>Polypteriformes</taxon>
        <taxon>Polypteridae</taxon>
        <taxon>Polypterus</taxon>
    </lineage>
</organism>
<dbReference type="InterPro" id="IPR008952">
    <property type="entry name" value="Tetraspanin_EC2_sf"/>
</dbReference>
<keyword evidence="8" id="KW-1185">Reference proteome</keyword>
<dbReference type="GO" id="GO:0005886">
    <property type="term" value="C:plasma membrane"/>
    <property type="evidence" value="ECO:0007669"/>
    <property type="project" value="TreeGrafter"/>
</dbReference>
<dbReference type="Gene3D" id="1.10.1450.10">
    <property type="entry name" value="Tetraspanin"/>
    <property type="match status" value="1"/>
</dbReference>
<feature type="non-terminal residue" evidence="7">
    <location>
        <position position="241"/>
    </location>
</feature>
<feature type="transmembrane region" description="Helical" evidence="6">
    <location>
        <begin position="48"/>
        <end position="71"/>
    </location>
</feature>
<proteinExistence type="inferred from homology"/>
<evidence type="ECO:0000313" key="8">
    <source>
        <dbReference type="Proteomes" id="UP000886611"/>
    </source>
</evidence>
<dbReference type="PRINTS" id="PR00259">
    <property type="entry name" value="TMFOUR"/>
</dbReference>
<dbReference type="InterPro" id="IPR018499">
    <property type="entry name" value="Tetraspanin/Peripherin"/>
</dbReference>
<dbReference type="Proteomes" id="UP000886611">
    <property type="component" value="Unassembled WGS sequence"/>
</dbReference>
<dbReference type="PANTHER" id="PTHR19282">
    <property type="entry name" value="TETRASPANIN"/>
    <property type="match status" value="1"/>
</dbReference>
<feature type="transmembrane region" description="Helical" evidence="6">
    <location>
        <begin position="78"/>
        <end position="102"/>
    </location>
</feature>
<keyword evidence="4 6" id="KW-1133">Transmembrane helix</keyword>
<dbReference type="Pfam" id="PF00335">
    <property type="entry name" value="Tetraspanin"/>
    <property type="match status" value="1"/>
</dbReference>
<feature type="non-terminal residue" evidence="7">
    <location>
        <position position="1"/>
    </location>
</feature>
<comment type="caution">
    <text evidence="7">The sequence shown here is derived from an EMBL/GenBank/DDBJ whole genome shotgun (WGS) entry which is preliminary data.</text>
</comment>
<dbReference type="EMBL" id="JAATIS010005064">
    <property type="protein sequence ID" value="KAG2460061.1"/>
    <property type="molecule type" value="Genomic_DNA"/>
</dbReference>
<evidence type="ECO:0000256" key="5">
    <source>
        <dbReference type="ARBA" id="ARBA00023136"/>
    </source>
</evidence>
<accession>A0A8X8BLM3</accession>
<sequence>MPLPSGLSAIPHELETLTSTGLATSSEEHREDCNELSKLKIVSSDIPAVNLLIAIGSIIMVLGFLGCCGAIRESRCMLLLFFIGLLLIFLLLVAAGIVGIVYKSKVEDGVKEALKGYVPITSQTEDIQNAMNSLQSEAKCCGIFNGASDWGNAVPDSCKCQLPNNCTTSGTTTVYKLTWTLSSDLRQNQDSFNIVSLRRILGYHWFDVVLNESRMKHITCSVRERKSDLAHKILIVEDPCG</sequence>